<dbReference type="OrthoDB" id="1856718at2759"/>
<dbReference type="PRINTS" id="PR00371">
    <property type="entry name" value="FPNCR"/>
</dbReference>
<dbReference type="Proteomes" id="UP000053660">
    <property type="component" value="Unassembled WGS sequence"/>
</dbReference>
<evidence type="ECO:0000313" key="5">
    <source>
        <dbReference type="EMBL" id="KHJ76696.1"/>
    </source>
</evidence>
<evidence type="ECO:0000256" key="3">
    <source>
        <dbReference type="ARBA" id="ARBA00022827"/>
    </source>
</evidence>
<dbReference type="InterPro" id="IPR001709">
    <property type="entry name" value="Flavoprot_Pyr_Nucl_cyt_Rdtase"/>
</dbReference>
<dbReference type="InterPro" id="IPR001433">
    <property type="entry name" value="OxRdtase_FAD/NAD-bd"/>
</dbReference>
<comment type="cofactor">
    <cofactor evidence="1">
        <name>FAD</name>
        <dbReference type="ChEBI" id="CHEBI:57692"/>
    </cofactor>
</comment>
<organism evidence="5 6">
    <name type="scientific">Oesophagostomum dentatum</name>
    <name type="common">Nodular worm</name>
    <dbReference type="NCBI Taxonomy" id="61180"/>
    <lineage>
        <taxon>Eukaryota</taxon>
        <taxon>Metazoa</taxon>
        <taxon>Ecdysozoa</taxon>
        <taxon>Nematoda</taxon>
        <taxon>Chromadorea</taxon>
        <taxon>Rhabditida</taxon>
        <taxon>Rhabditina</taxon>
        <taxon>Rhabditomorpha</taxon>
        <taxon>Strongyloidea</taxon>
        <taxon>Strongylidae</taxon>
        <taxon>Oesophagostomum</taxon>
    </lineage>
</organism>
<feature type="non-terminal residue" evidence="5">
    <location>
        <position position="1"/>
    </location>
</feature>
<keyword evidence="2" id="KW-0285">Flavoprotein</keyword>
<dbReference type="GO" id="GO:0016491">
    <property type="term" value="F:oxidoreductase activity"/>
    <property type="evidence" value="ECO:0007669"/>
    <property type="project" value="InterPro"/>
</dbReference>
<accession>A0A0B1RYJ1</accession>
<keyword evidence="3" id="KW-0274">FAD</keyword>
<feature type="domain" description="Oxidoreductase FAD/NAD(P)-binding" evidence="4">
    <location>
        <begin position="22"/>
        <end position="122"/>
    </location>
</feature>
<dbReference type="GO" id="GO:0050660">
    <property type="term" value="F:flavin adenine dinucleotide binding"/>
    <property type="evidence" value="ECO:0007669"/>
    <property type="project" value="TreeGrafter"/>
</dbReference>
<protein>
    <submittedName>
        <fullName evidence="5">Oxidoreductase NAD-binding domain protein</fullName>
    </submittedName>
</protein>
<name>A0A0B1RYJ1_OESDE</name>
<keyword evidence="6" id="KW-1185">Reference proteome</keyword>
<evidence type="ECO:0000256" key="2">
    <source>
        <dbReference type="ARBA" id="ARBA00022630"/>
    </source>
</evidence>
<dbReference type="InterPro" id="IPR039261">
    <property type="entry name" value="FNR_nucleotide-bd"/>
</dbReference>
<dbReference type="PANTHER" id="PTHR19384:SF10">
    <property type="entry name" value="NADPH-DEPENDENT DIFLAVIN OXIDOREDUCTASE 1"/>
    <property type="match status" value="1"/>
</dbReference>
<proteinExistence type="predicted"/>
<dbReference type="GO" id="GO:0005829">
    <property type="term" value="C:cytosol"/>
    <property type="evidence" value="ECO:0007669"/>
    <property type="project" value="TreeGrafter"/>
</dbReference>
<evidence type="ECO:0000259" key="4">
    <source>
        <dbReference type="Pfam" id="PF00175"/>
    </source>
</evidence>
<dbReference type="PANTHER" id="PTHR19384">
    <property type="entry name" value="NITRIC OXIDE SYNTHASE-RELATED"/>
    <property type="match status" value="1"/>
</dbReference>
<evidence type="ECO:0000256" key="1">
    <source>
        <dbReference type="ARBA" id="ARBA00001974"/>
    </source>
</evidence>
<dbReference type="SUPFAM" id="SSF52343">
    <property type="entry name" value="Ferredoxin reductase-like, C-terminal NADP-linked domain"/>
    <property type="match status" value="1"/>
</dbReference>
<dbReference type="Pfam" id="PF00175">
    <property type="entry name" value="NAD_binding_1"/>
    <property type="match status" value="1"/>
</dbReference>
<reference evidence="5 6" key="1">
    <citation type="submission" date="2014-03" db="EMBL/GenBank/DDBJ databases">
        <title>Draft genome of the hookworm Oesophagostomum dentatum.</title>
        <authorList>
            <person name="Mitreva M."/>
        </authorList>
    </citation>
    <scope>NUCLEOTIDE SEQUENCE [LARGE SCALE GENOMIC DNA]</scope>
    <source>
        <strain evidence="5 6">OD-Hann</strain>
    </source>
</reference>
<dbReference type="EMBL" id="KN611499">
    <property type="protein sequence ID" value="KHJ76696.1"/>
    <property type="molecule type" value="Genomic_DNA"/>
</dbReference>
<dbReference type="FunFam" id="3.40.50.80:FF:000032">
    <property type="entry name" value="NADPH-dependent diflavin oxidoreductase 1"/>
    <property type="match status" value="1"/>
</dbReference>
<dbReference type="Gene3D" id="3.40.50.80">
    <property type="entry name" value="Nucleotide-binding domain of ferredoxin-NADP reductase (FNR) module"/>
    <property type="match status" value="1"/>
</dbReference>
<evidence type="ECO:0000313" key="6">
    <source>
        <dbReference type="Proteomes" id="UP000053660"/>
    </source>
</evidence>
<gene>
    <name evidence="5" type="ORF">OESDEN_23684</name>
</gene>
<dbReference type="GO" id="GO:0010181">
    <property type="term" value="F:FMN binding"/>
    <property type="evidence" value="ECO:0007669"/>
    <property type="project" value="TreeGrafter"/>
</dbReference>
<dbReference type="AlphaFoldDB" id="A0A0B1RYJ1"/>
<sequence>VFVKLRSGTLKLPKEHKQVICVGPGTGVAPFRSYLTWRNRNDGAARSVLFFGCRGKKRDFYFENEWDQLPTTHVYTAFSRDTDQKVYVQHMILKHADEVWEILGEQDGMAFIAGSSLNMPKDVGAAIDKVGVQHGWAEGSFLSKLEATGRLQYETWS</sequence>